<comment type="caution">
    <text evidence="6">The sequence shown here is derived from an EMBL/GenBank/DDBJ whole genome shotgun (WGS) entry which is preliminary data.</text>
</comment>
<accession>A0A6B3R4M5</accession>
<dbReference type="Pfam" id="PF02350">
    <property type="entry name" value="Epimerase_2"/>
    <property type="match status" value="1"/>
</dbReference>
<dbReference type="Gene3D" id="3.40.50.2000">
    <property type="entry name" value="Glycogen Phosphorylase B"/>
    <property type="match status" value="2"/>
</dbReference>
<dbReference type="InterPro" id="IPR003331">
    <property type="entry name" value="UDP_GlcNAc_Epimerase_2_dom"/>
</dbReference>
<dbReference type="NCBIfam" id="TIGR00236">
    <property type="entry name" value="wecB"/>
    <property type="match status" value="1"/>
</dbReference>
<dbReference type="CDD" id="cd03786">
    <property type="entry name" value="GTB_UDP-GlcNAc_2-Epimerase"/>
    <property type="match status" value="1"/>
</dbReference>
<dbReference type="AlphaFoldDB" id="A0A6B3R4M5"/>
<evidence type="ECO:0000313" key="6">
    <source>
        <dbReference type="EMBL" id="NEV94500.1"/>
    </source>
</evidence>
<dbReference type="GO" id="GO:0008761">
    <property type="term" value="F:UDP-N-acetylglucosamine 2-epimerase activity"/>
    <property type="evidence" value="ECO:0007669"/>
    <property type="project" value="UniProtKB-EC"/>
</dbReference>
<sequence>MKKNLIIFGTRPEAIKMAPLIKEFLKDQVNFDTKVCITAQHREMLDQVLSFFEIEPDYDLDLMRPNQNLYSLTADILTSLKPVLEEFQPDFVYVHGDTTTSLAAGLAAFYSGAKLCHIEAGLRTFNKLSPFPEEMNRSVTGRIADYHFSPTQTSRQNLLKEGIEDKNILVTGNTVIDALKFSNARVNSSDYFDEEIESLTSVIEPDKKLILVTGHRRENHGQGFIGICNALKQIVEEQEDVQIIYPVHLNPKVKRPVFDILNRVPHVTLINPLSYPAFIWLMSQSHIILTDSGGVQEEAPSLGKPVLVMRDTTERPEAVKAGTVVLVGTDPKKIVKHTRELLNNPEAYSSMSRLHNPYGDGTACKKIVQFILNEIGK</sequence>
<dbReference type="RefSeq" id="WP_164005217.1">
    <property type="nucleotide sequence ID" value="NZ_JAAIKD010000005.1"/>
</dbReference>
<dbReference type="PANTHER" id="PTHR43174">
    <property type="entry name" value="UDP-N-ACETYLGLUCOSAMINE 2-EPIMERASE"/>
    <property type="match status" value="1"/>
</dbReference>
<proteinExistence type="inferred from homology"/>
<evidence type="ECO:0000256" key="1">
    <source>
        <dbReference type="ARBA" id="ARBA00023235"/>
    </source>
</evidence>
<dbReference type="SUPFAM" id="SSF53756">
    <property type="entry name" value="UDP-Glycosyltransferase/glycogen phosphorylase"/>
    <property type="match status" value="1"/>
</dbReference>
<dbReference type="FunFam" id="3.40.50.2000:FF:000043">
    <property type="entry name" value="UDP-N-acetylglucosamine 2-epimerase"/>
    <property type="match status" value="1"/>
</dbReference>
<dbReference type="EC" id="5.1.3.14" evidence="3"/>
<evidence type="ECO:0000313" key="7">
    <source>
        <dbReference type="Proteomes" id="UP000478505"/>
    </source>
</evidence>
<feature type="domain" description="UDP-N-acetylglucosamine 2-epimerase" evidence="5">
    <location>
        <begin position="25"/>
        <end position="371"/>
    </location>
</feature>
<dbReference type="Proteomes" id="UP000478505">
    <property type="component" value="Unassembled WGS sequence"/>
</dbReference>
<protein>
    <recommendedName>
        <fullName evidence="3">UDP-N-acetylglucosamine 2-epimerase (non-hydrolyzing)</fullName>
        <ecNumber evidence="3">5.1.3.14</ecNumber>
    </recommendedName>
</protein>
<organism evidence="6 7">
    <name type="scientific">Psychroflexus aurantiacus</name>
    <dbReference type="NCBI Taxonomy" id="2709310"/>
    <lineage>
        <taxon>Bacteria</taxon>
        <taxon>Pseudomonadati</taxon>
        <taxon>Bacteroidota</taxon>
        <taxon>Flavobacteriia</taxon>
        <taxon>Flavobacteriales</taxon>
        <taxon>Flavobacteriaceae</taxon>
        <taxon>Psychroflexus</taxon>
    </lineage>
</organism>
<dbReference type="EMBL" id="JAAIKD010000005">
    <property type="protein sequence ID" value="NEV94500.1"/>
    <property type="molecule type" value="Genomic_DNA"/>
</dbReference>
<evidence type="ECO:0000259" key="5">
    <source>
        <dbReference type="Pfam" id="PF02350"/>
    </source>
</evidence>
<keyword evidence="7" id="KW-1185">Reference proteome</keyword>
<dbReference type="InterPro" id="IPR029767">
    <property type="entry name" value="WecB-like"/>
</dbReference>
<keyword evidence="1 4" id="KW-0413">Isomerase</keyword>
<comment type="similarity">
    <text evidence="2 4">Belongs to the UDP-N-acetylglucosamine 2-epimerase family.</text>
</comment>
<name>A0A6B3R4M5_9FLAO</name>
<evidence type="ECO:0000256" key="2">
    <source>
        <dbReference type="ARBA" id="ARBA00038209"/>
    </source>
</evidence>
<evidence type="ECO:0000256" key="4">
    <source>
        <dbReference type="RuleBase" id="RU003513"/>
    </source>
</evidence>
<dbReference type="PANTHER" id="PTHR43174:SF2">
    <property type="entry name" value="UDP-N-ACETYLGLUCOSAMINE 2-EPIMERASE"/>
    <property type="match status" value="1"/>
</dbReference>
<evidence type="ECO:0000256" key="3">
    <source>
        <dbReference type="ARBA" id="ARBA00038858"/>
    </source>
</evidence>
<gene>
    <name evidence="6" type="primary">wecB</name>
    <name evidence="6" type="ORF">G3567_10135</name>
</gene>
<reference evidence="6 7" key="1">
    <citation type="submission" date="2020-02" db="EMBL/GenBank/DDBJ databases">
        <title>Flavobacteriaceae Psychroflexus bacterium YR1-1, complete genome.</title>
        <authorList>
            <person name="Li Y."/>
            <person name="Wu S."/>
        </authorList>
    </citation>
    <scope>NUCLEOTIDE SEQUENCE [LARGE SCALE GENOMIC DNA]</scope>
    <source>
        <strain evidence="6 7">YR1-1</strain>
    </source>
</reference>